<organism evidence="2 3">
    <name type="scientific">Acromyrmex heyeri</name>
    <dbReference type="NCBI Taxonomy" id="230685"/>
    <lineage>
        <taxon>Eukaryota</taxon>
        <taxon>Metazoa</taxon>
        <taxon>Ecdysozoa</taxon>
        <taxon>Arthropoda</taxon>
        <taxon>Hexapoda</taxon>
        <taxon>Insecta</taxon>
        <taxon>Pterygota</taxon>
        <taxon>Neoptera</taxon>
        <taxon>Endopterygota</taxon>
        <taxon>Hymenoptera</taxon>
        <taxon>Apocrita</taxon>
        <taxon>Aculeata</taxon>
        <taxon>Formicoidea</taxon>
        <taxon>Formicidae</taxon>
        <taxon>Myrmicinae</taxon>
        <taxon>Acromyrmex</taxon>
    </lineage>
</organism>
<dbReference type="Proteomes" id="UP000670152">
    <property type="component" value="Unassembled WGS sequence"/>
</dbReference>
<comment type="caution">
    <text evidence="2">The sequence shown here is derived from an EMBL/GenBank/DDBJ whole genome shotgun (WGS) entry which is preliminary data.</text>
</comment>
<accession>A0A836GA26</accession>
<dbReference type="PANTHER" id="PTHR28661:SF1">
    <property type="entry name" value="MICROTUBULE NUCLEATION FACTOR SSNA1"/>
    <property type="match status" value="1"/>
</dbReference>
<dbReference type="AlphaFoldDB" id="A0A836GA26"/>
<dbReference type="OrthoDB" id="295355at2759"/>
<keyword evidence="3" id="KW-1185">Reference proteome</keyword>
<gene>
    <name evidence="2" type="primary">Ssna1</name>
    <name evidence="2" type="ORF">G6Z77_0001945</name>
</gene>
<dbReference type="EMBL" id="JAANIB010000097">
    <property type="protein sequence ID" value="KAG5345865.1"/>
    <property type="molecule type" value="Genomic_DNA"/>
</dbReference>
<sequence>MIMLTLHGCNVETCDSSPRDDALTERADVPGSPRHIDHASIIFAAFGVSLLLFLPPRDRSSLHSVEKHSRRFWLVLARIRETRDATYNIRPGPGATRSAISPVSRQSRSESLQIAETVDARRRASRDRAASERHVYRGVRFSTTARFRLTPLKGLEEMKVRRFELQAQIESQEEEKNNLQREIEKMSCKLTQLNDSLTKRITIRNEYDRTIADTEAAYVKILESSQLLLNMIKKEAVSLDQTLGKANPDKQYR</sequence>
<reference evidence="2 3" key="1">
    <citation type="submission" date="2020-02" db="EMBL/GenBank/DDBJ databases">
        <title>Relaxed selection underlies rapid genomic changes in the transitions from sociality to social parasitism in ants.</title>
        <authorList>
            <person name="Bi X."/>
        </authorList>
    </citation>
    <scope>NUCLEOTIDE SEQUENCE [LARGE SCALE GENOMIC DNA]</scope>
    <source>
        <strain evidence="2">BGI-DK2014b</strain>
        <tissue evidence="2">Whole body</tissue>
    </source>
</reference>
<protein>
    <submittedName>
        <fullName evidence="2">SSNA1 protein</fullName>
    </submittedName>
</protein>
<dbReference type="InterPro" id="IPR033362">
    <property type="entry name" value="SSNA1_fam"/>
</dbReference>
<evidence type="ECO:0000313" key="2">
    <source>
        <dbReference type="EMBL" id="KAG5345865.1"/>
    </source>
</evidence>
<feature type="non-terminal residue" evidence="2">
    <location>
        <position position="1"/>
    </location>
</feature>
<keyword evidence="1" id="KW-0175">Coiled coil</keyword>
<feature type="non-terminal residue" evidence="2">
    <location>
        <position position="253"/>
    </location>
</feature>
<dbReference type="GO" id="GO:0036064">
    <property type="term" value="C:ciliary basal body"/>
    <property type="evidence" value="ECO:0007669"/>
    <property type="project" value="TreeGrafter"/>
</dbReference>
<feature type="coiled-coil region" evidence="1">
    <location>
        <begin position="155"/>
        <end position="196"/>
    </location>
</feature>
<dbReference type="GO" id="GO:0005813">
    <property type="term" value="C:centrosome"/>
    <property type="evidence" value="ECO:0007669"/>
    <property type="project" value="TreeGrafter"/>
</dbReference>
<dbReference type="PANTHER" id="PTHR28661">
    <property type="entry name" value="SJOEGREN SYNDROME NUCLEAR AUTOANTIGEN 1"/>
    <property type="match status" value="1"/>
</dbReference>
<evidence type="ECO:0000313" key="3">
    <source>
        <dbReference type="Proteomes" id="UP000670152"/>
    </source>
</evidence>
<proteinExistence type="predicted"/>
<evidence type="ECO:0000256" key="1">
    <source>
        <dbReference type="SAM" id="Coils"/>
    </source>
</evidence>
<name>A0A836GA26_9HYME</name>